<evidence type="ECO:0000259" key="2">
    <source>
        <dbReference type="Pfam" id="PF25842"/>
    </source>
</evidence>
<evidence type="ECO:0000256" key="1">
    <source>
        <dbReference type="SAM" id="Phobius"/>
    </source>
</evidence>
<reference evidence="3 4" key="1">
    <citation type="submission" date="2018-12" db="EMBL/GenBank/DDBJ databases">
        <authorList>
            <person name="Sun L."/>
            <person name="Chen Z."/>
        </authorList>
    </citation>
    <scope>NUCLEOTIDE SEQUENCE [LARGE SCALE GENOMIC DNA]</scope>
    <source>
        <strain evidence="3 4">DSM 15890</strain>
    </source>
</reference>
<dbReference type="OrthoDB" id="1683445at2"/>
<dbReference type="GO" id="GO:0006508">
    <property type="term" value="P:proteolysis"/>
    <property type="evidence" value="ECO:0007669"/>
    <property type="project" value="UniProtKB-KW"/>
</dbReference>
<dbReference type="Gene3D" id="2.40.50.140">
    <property type="entry name" value="Nucleic acid-binding proteins"/>
    <property type="match status" value="1"/>
</dbReference>
<protein>
    <submittedName>
        <fullName evidence="3">Protease</fullName>
    </submittedName>
</protein>
<dbReference type="EMBL" id="RZNY01000033">
    <property type="protein sequence ID" value="RUT40713.1"/>
    <property type="molecule type" value="Genomic_DNA"/>
</dbReference>
<keyword evidence="1" id="KW-0472">Membrane</keyword>
<proteinExistence type="predicted"/>
<feature type="domain" description="Membrane protein NfeD2 N-terminal transmembrane" evidence="2">
    <location>
        <begin position="1"/>
        <end position="100"/>
    </location>
</feature>
<name>A0A3S1BFY4_9BACL</name>
<keyword evidence="3" id="KW-0378">Hydrolase</keyword>
<keyword evidence="3" id="KW-0645">Protease</keyword>
<dbReference type="InterPro" id="IPR058653">
    <property type="entry name" value="NfeD2_TM"/>
</dbReference>
<comment type="caution">
    <text evidence="3">The sequence shown here is derived from an EMBL/GenBank/DDBJ whole genome shotgun (WGS) entry which is preliminary data.</text>
</comment>
<dbReference type="RefSeq" id="WP_127194659.1">
    <property type="nucleotide sequence ID" value="NZ_RZNY01000033.1"/>
</dbReference>
<evidence type="ECO:0000313" key="3">
    <source>
        <dbReference type="EMBL" id="RUT40713.1"/>
    </source>
</evidence>
<dbReference type="Pfam" id="PF25842">
    <property type="entry name" value="NfeD_TM"/>
    <property type="match status" value="1"/>
</dbReference>
<keyword evidence="4" id="KW-1185">Reference proteome</keyword>
<feature type="transmembrane region" description="Helical" evidence="1">
    <location>
        <begin position="42"/>
        <end position="61"/>
    </location>
</feature>
<evidence type="ECO:0000313" key="4">
    <source>
        <dbReference type="Proteomes" id="UP000279446"/>
    </source>
</evidence>
<gene>
    <name evidence="3" type="ORF">EJP82_24355</name>
</gene>
<dbReference type="GO" id="GO:0008233">
    <property type="term" value="F:peptidase activity"/>
    <property type="evidence" value="ECO:0007669"/>
    <property type="project" value="UniProtKB-KW"/>
</dbReference>
<keyword evidence="1" id="KW-0812">Transmembrane</keyword>
<dbReference type="Proteomes" id="UP000279446">
    <property type="component" value="Unassembled WGS sequence"/>
</dbReference>
<accession>A0A3S1BFY4</accession>
<keyword evidence="1" id="KW-1133">Transmembrane helix</keyword>
<dbReference type="AlphaFoldDB" id="A0A3S1BFY4"/>
<organism evidence="3 4">
    <name type="scientific">Paenibacillus anaericanus</name>
    <dbReference type="NCBI Taxonomy" id="170367"/>
    <lineage>
        <taxon>Bacteria</taxon>
        <taxon>Bacillati</taxon>
        <taxon>Bacillota</taxon>
        <taxon>Bacilli</taxon>
        <taxon>Bacillales</taxon>
        <taxon>Paenibacillaceae</taxon>
        <taxon>Paenibacillus</taxon>
    </lineage>
</organism>
<feature type="transmembrane region" description="Helical" evidence="1">
    <location>
        <begin position="68"/>
        <end position="91"/>
    </location>
</feature>
<dbReference type="InterPro" id="IPR012340">
    <property type="entry name" value="NA-bd_OB-fold"/>
</dbReference>
<sequence>MEALFWGCLVGGSLFALVSVVLGDLIGSWIDGIFDVFSVDFFKPIITASAITTFGGAGILLSHYTNLVAAMVITLSIVIALFLSVAIYFAYVKPMANSENSTGYSVAELPGKLGEVTVPIPSQGYGEVMVKLVSGNTLHIAASWDQRDIPVGTLVVVVDAKEGVVHVSELYEDEQNKEMV</sequence>